<proteinExistence type="predicted"/>
<name>A0A9J6BYQ7_POLVA</name>
<feature type="signal peptide" evidence="1">
    <location>
        <begin position="1"/>
        <end position="18"/>
    </location>
</feature>
<comment type="caution">
    <text evidence="2">The sequence shown here is derived from an EMBL/GenBank/DDBJ whole genome shotgun (WGS) entry which is preliminary data.</text>
</comment>
<evidence type="ECO:0000313" key="2">
    <source>
        <dbReference type="EMBL" id="KAG5675028.1"/>
    </source>
</evidence>
<dbReference type="Proteomes" id="UP001107558">
    <property type="component" value="Chromosome 2"/>
</dbReference>
<evidence type="ECO:0000313" key="3">
    <source>
        <dbReference type="Proteomes" id="UP001107558"/>
    </source>
</evidence>
<reference evidence="2" key="1">
    <citation type="submission" date="2021-03" db="EMBL/GenBank/DDBJ databases">
        <title>Chromosome level genome of the anhydrobiotic midge Polypedilum vanderplanki.</title>
        <authorList>
            <person name="Yoshida Y."/>
            <person name="Kikawada T."/>
            <person name="Gusev O."/>
        </authorList>
    </citation>
    <scope>NUCLEOTIDE SEQUENCE</scope>
    <source>
        <strain evidence="2">NIAS01</strain>
        <tissue evidence="2">Whole body or cell culture</tissue>
    </source>
</reference>
<keyword evidence="1" id="KW-0732">Signal</keyword>
<protein>
    <submittedName>
        <fullName evidence="2">Uncharacterized protein</fullName>
    </submittedName>
</protein>
<accession>A0A9J6BYQ7</accession>
<keyword evidence="3" id="KW-1185">Reference proteome</keyword>
<gene>
    <name evidence="2" type="ORF">PVAND_004967</name>
</gene>
<dbReference type="EMBL" id="JADBJN010000002">
    <property type="protein sequence ID" value="KAG5675028.1"/>
    <property type="molecule type" value="Genomic_DNA"/>
</dbReference>
<sequence length="129" mass="14234">MKSLVILFFAMVINSSLAFDHRPSPVIVVQQPSRPIAQNPKVIVVQKPPIARPIVQPSPKVVVVQPNRPLGPIEAAPVPEPNPQTVFVTWPGGGYYGNFGPPFLYRRRPVIVAPAVYPVYGSYVSPFFY</sequence>
<feature type="chain" id="PRO_5039933343" evidence="1">
    <location>
        <begin position="19"/>
        <end position="129"/>
    </location>
</feature>
<dbReference type="AlphaFoldDB" id="A0A9J6BYQ7"/>
<evidence type="ECO:0000256" key="1">
    <source>
        <dbReference type="SAM" id="SignalP"/>
    </source>
</evidence>
<organism evidence="2 3">
    <name type="scientific">Polypedilum vanderplanki</name>
    <name type="common">Sleeping chironomid midge</name>
    <dbReference type="NCBI Taxonomy" id="319348"/>
    <lineage>
        <taxon>Eukaryota</taxon>
        <taxon>Metazoa</taxon>
        <taxon>Ecdysozoa</taxon>
        <taxon>Arthropoda</taxon>
        <taxon>Hexapoda</taxon>
        <taxon>Insecta</taxon>
        <taxon>Pterygota</taxon>
        <taxon>Neoptera</taxon>
        <taxon>Endopterygota</taxon>
        <taxon>Diptera</taxon>
        <taxon>Nematocera</taxon>
        <taxon>Chironomoidea</taxon>
        <taxon>Chironomidae</taxon>
        <taxon>Chironominae</taxon>
        <taxon>Polypedilum</taxon>
        <taxon>Polypedilum</taxon>
    </lineage>
</organism>